<reference evidence="2" key="1">
    <citation type="submission" date="2021-12" db="EMBL/GenBank/DDBJ databases">
        <authorList>
            <person name="Martin H S."/>
        </authorList>
    </citation>
    <scope>NUCLEOTIDE SEQUENCE</scope>
</reference>
<evidence type="ECO:0000256" key="1">
    <source>
        <dbReference type="SAM" id="MobiDB-lite"/>
    </source>
</evidence>
<organism evidence="2 3">
    <name type="scientific">Brenthis ino</name>
    <name type="common">lesser marbled fritillary</name>
    <dbReference type="NCBI Taxonomy" id="405034"/>
    <lineage>
        <taxon>Eukaryota</taxon>
        <taxon>Metazoa</taxon>
        <taxon>Ecdysozoa</taxon>
        <taxon>Arthropoda</taxon>
        <taxon>Hexapoda</taxon>
        <taxon>Insecta</taxon>
        <taxon>Pterygota</taxon>
        <taxon>Neoptera</taxon>
        <taxon>Endopterygota</taxon>
        <taxon>Lepidoptera</taxon>
        <taxon>Glossata</taxon>
        <taxon>Ditrysia</taxon>
        <taxon>Papilionoidea</taxon>
        <taxon>Nymphalidae</taxon>
        <taxon>Heliconiinae</taxon>
        <taxon>Argynnini</taxon>
        <taxon>Brenthis</taxon>
    </lineage>
</organism>
<sequence>MIKPLIIDRVKHRCCVVRQLDDSSLPAISGTTYADNPRSHGAAAPRHTAPPPALGSHTNVVRIQRINSFVRKLYRRLQLKLC</sequence>
<name>A0A8J9UW20_9NEOP</name>
<protein>
    <submittedName>
        <fullName evidence="2">Uncharacterized protein</fullName>
    </submittedName>
</protein>
<accession>A0A8J9UW20</accession>
<evidence type="ECO:0000313" key="2">
    <source>
        <dbReference type="EMBL" id="CAH0725929.1"/>
    </source>
</evidence>
<dbReference type="EMBL" id="OV170225">
    <property type="protein sequence ID" value="CAH0725929.1"/>
    <property type="molecule type" value="Genomic_DNA"/>
</dbReference>
<dbReference type="AlphaFoldDB" id="A0A8J9UW20"/>
<gene>
    <name evidence="2" type="ORF">BINO364_LOCUS11458</name>
</gene>
<feature type="region of interest" description="Disordered" evidence="1">
    <location>
        <begin position="26"/>
        <end position="56"/>
    </location>
</feature>
<feature type="non-terminal residue" evidence="2">
    <location>
        <position position="82"/>
    </location>
</feature>
<dbReference type="Proteomes" id="UP000838878">
    <property type="component" value="Chromosome 5"/>
</dbReference>
<keyword evidence="3" id="KW-1185">Reference proteome</keyword>
<evidence type="ECO:0000313" key="3">
    <source>
        <dbReference type="Proteomes" id="UP000838878"/>
    </source>
</evidence>
<proteinExistence type="predicted"/>